<dbReference type="PROSITE" id="PS51257">
    <property type="entry name" value="PROKAR_LIPOPROTEIN"/>
    <property type="match status" value="1"/>
</dbReference>
<keyword evidence="2" id="KW-1185">Reference proteome</keyword>
<dbReference type="RefSeq" id="WP_111333815.1">
    <property type="nucleotide sequence ID" value="NZ_CP030032.1"/>
</dbReference>
<gene>
    <name evidence="1" type="ORF">DN745_08445</name>
</gene>
<dbReference type="EMBL" id="CP030032">
    <property type="protein sequence ID" value="AWV89362.1"/>
    <property type="molecule type" value="Genomic_DNA"/>
</dbReference>
<proteinExistence type="predicted"/>
<evidence type="ECO:0000313" key="2">
    <source>
        <dbReference type="Proteomes" id="UP000249799"/>
    </source>
</evidence>
<dbReference type="KEGG" id="bsed:DN745_08445"/>
<sequence length="461" mass="46212">MNSIRHYLDLAASKRLTGVYAAILLVAMFALAACGSDDTAVAQSCTFSSDCDLGYSCSFENECIQVSCDNCAGSSDLICLVTPEHPEGVCSRPQCTTNDQCDVAAGETCNNGVCGVGTTGGCTSDADCAADEECNLADECVPKTTDACGGCAAGETCNETTAQCESNTDPCGGCATGETCNTSTNQCESDTDVCGGCPNGQVCNTATSTCEVATSEPCGGPCPTGETCNTATNQCEAGSGSACNPACGVGEICNNGTCVQNTCPPGSQTPETCAQDPVYNLFDADNCYCAECLGDSDCNTAAGETCTANGECMACTESCNPADGESACSQPGFFCISECCIECTGNSDCSVPGEVCVDGMCSEPPSCANDPTVCRAGTTCENGVCTAPSAGASCTDAMDCFPGTCNMQTNTCEGGAGSGLPGGCSTDADCGSGQICFGGMMCQDACPSSCIMCVMGTFCMF</sequence>
<dbReference type="OrthoDB" id="5484667at2"/>
<dbReference type="Proteomes" id="UP000249799">
    <property type="component" value="Chromosome"/>
</dbReference>
<reference evidence="1 2" key="1">
    <citation type="submission" date="2018-06" db="EMBL/GenBank/DDBJ databases">
        <title>Lujinxingia sediminis gen. nov. sp. nov., a new facultative anaerobic member of the class Deltaproteobacteria, and proposal of Lujinxingaceae fam. nov.</title>
        <authorList>
            <person name="Guo L.-Y."/>
            <person name="Li C.-M."/>
            <person name="Wang S."/>
            <person name="Du Z.-J."/>
        </authorList>
    </citation>
    <scope>NUCLEOTIDE SEQUENCE [LARGE SCALE GENOMIC DNA]</scope>
    <source>
        <strain evidence="1 2">FA350</strain>
    </source>
</reference>
<protein>
    <submittedName>
        <fullName evidence="1">Uncharacterized protein</fullName>
    </submittedName>
</protein>
<name>A0A2Z4FK83_9DELT</name>
<organism evidence="1 2">
    <name type="scientific">Bradymonas sediminis</name>
    <dbReference type="NCBI Taxonomy" id="1548548"/>
    <lineage>
        <taxon>Bacteria</taxon>
        <taxon>Deltaproteobacteria</taxon>
        <taxon>Bradymonadales</taxon>
        <taxon>Bradymonadaceae</taxon>
        <taxon>Bradymonas</taxon>
    </lineage>
</organism>
<evidence type="ECO:0000313" key="1">
    <source>
        <dbReference type="EMBL" id="AWV89362.1"/>
    </source>
</evidence>
<accession>A0A2Z4FK83</accession>
<dbReference type="AlphaFoldDB" id="A0A2Z4FK83"/>